<proteinExistence type="predicted"/>
<dbReference type="HOGENOM" id="CLU_3264887_0_0_9"/>
<reference evidence="1 2" key="1">
    <citation type="submission" date="2009-08" db="EMBL/GenBank/DDBJ databases">
        <authorList>
            <person name="Muzny D."/>
            <person name="Qin X."/>
            <person name="Deng J."/>
            <person name="Jiang H."/>
            <person name="Liu Y."/>
            <person name="Qu J."/>
            <person name="Song X.-Z."/>
            <person name="Zhang L."/>
            <person name="Thornton R."/>
            <person name="Coyle M."/>
            <person name="Francisco L."/>
            <person name="Jackson L."/>
            <person name="Javaid M."/>
            <person name="Korchina V."/>
            <person name="Kovar C."/>
            <person name="Mata R."/>
            <person name="Mathew T."/>
            <person name="Ngo R."/>
            <person name="Nguyen L."/>
            <person name="Nguyen N."/>
            <person name="Okwuonu G."/>
            <person name="Ongeri F."/>
            <person name="Pham C."/>
            <person name="Simmons D."/>
            <person name="Wilczek-Boney K."/>
            <person name="Hale W."/>
            <person name="Jakkamsetti A."/>
            <person name="Pham P."/>
            <person name="Ruth R."/>
            <person name="San Lucas F."/>
            <person name="Warren J."/>
            <person name="Zhang J."/>
            <person name="Zhao Z."/>
            <person name="Zhou C."/>
            <person name="Zhu D."/>
            <person name="Lee S."/>
            <person name="Bess C."/>
            <person name="Blankenburg K."/>
            <person name="Forbes L."/>
            <person name="Fu Q."/>
            <person name="Gubbala S."/>
            <person name="Hirani K."/>
            <person name="Jayaseelan J.C."/>
            <person name="Lara F."/>
            <person name="Munidasa M."/>
            <person name="Palculict T."/>
            <person name="Patil S."/>
            <person name="Pu L.-L."/>
            <person name="Saada N."/>
            <person name="Tang L."/>
            <person name="Weissenberger G."/>
            <person name="Zhu Y."/>
            <person name="Hemphill L."/>
            <person name="Shang Y."/>
            <person name="Youmans B."/>
            <person name="Ayvaz T."/>
            <person name="Ross M."/>
            <person name="Santibanez J."/>
            <person name="Aqrawi P."/>
            <person name="Gross S."/>
            <person name="Joshi V."/>
            <person name="Fowler G."/>
            <person name="Nazareth L."/>
            <person name="Reid J."/>
            <person name="Worley K."/>
            <person name="Petrosino J."/>
            <person name="Highlander S."/>
            <person name="Gibbs R."/>
            <person name="Gibbs R."/>
        </authorList>
    </citation>
    <scope>NUCLEOTIDE SEQUENCE [LARGE SCALE GENOMIC DNA]</scope>
    <source>
        <strain evidence="1 2">ATCC 51170</strain>
    </source>
</reference>
<dbReference type="EMBL" id="ACXU01000021">
    <property type="protein sequence ID" value="EEU12031.1"/>
    <property type="molecule type" value="Genomic_DNA"/>
</dbReference>
<dbReference type="AlphaFoldDB" id="C7HVM6"/>
<gene>
    <name evidence="1" type="ORF">HMPREF0078_1327</name>
</gene>
<keyword evidence="2" id="KW-1185">Reference proteome</keyword>
<dbReference type="Proteomes" id="UP000003821">
    <property type="component" value="Unassembled WGS sequence"/>
</dbReference>
<name>C7HVM6_9FIRM</name>
<accession>C7HVM6</accession>
<evidence type="ECO:0000313" key="2">
    <source>
        <dbReference type="Proteomes" id="UP000003821"/>
    </source>
</evidence>
<evidence type="ECO:0000313" key="1">
    <source>
        <dbReference type="EMBL" id="EEU12031.1"/>
    </source>
</evidence>
<comment type="caution">
    <text evidence="1">The sequence shown here is derived from an EMBL/GenBank/DDBJ whole genome shotgun (WGS) entry which is preliminary data.</text>
</comment>
<sequence length="41" mass="4893">MESSLKNLKILNFINSKILFEKILKIIFDLTKNLRKNLEND</sequence>
<protein>
    <submittedName>
        <fullName evidence="1">Uncharacterized protein</fullName>
    </submittedName>
</protein>
<organism evidence="1 2">
    <name type="scientific">Anaerococcus vaginalis ATCC 51170</name>
    <dbReference type="NCBI Taxonomy" id="655811"/>
    <lineage>
        <taxon>Bacteria</taxon>
        <taxon>Bacillati</taxon>
        <taxon>Bacillota</taxon>
        <taxon>Tissierellia</taxon>
        <taxon>Tissierellales</taxon>
        <taxon>Peptoniphilaceae</taxon>
        <taxon>Anaerococcus</taxon>
    </lineage>
</organism>